<proteinExistence type="predicted"/>
<keyword evidence="2" id="KW-1185">Reference proteome</keyword>
<sequence>MAASLISTWAPIGQWVDALFNRLFDNPDDQASATIFQKFISPNLVYRINHDRHDFLGFDTMLKEARRTTIMQTKSNNEVQSWEAPDGSGGGCVAHMSHFSLIDKAGADAIECSALTLSTVKVQDGQRTLFELAEIHQVVS</sequence>
<accession>A0A8H4SUB5</accession>
<evidence type="ECO:0000313" key="1">
    <source>
        <dbReference type="EMBL" id="KAF4945702.1"/>
    </source>
</evidence>
<dbReference type="OrthoDB" id="4886853at2759"/>
<protein>
    <submittedName>
        <fullName evidence="1">Uncharacterized protein</fullName>
    </submittedName>
</protein>
<organism evidence="1 2">
    <name type="scientific">Fusarium sarcochroum</name>
    <dbReference type="NCBI Taxonomy" id="1208366"/>
    <lineage>
        <taxon>Eukaryota</taxon>
        <taxon>Fungi</taxon>
        <taxon>Dikarya</taxon>
        <taxon>Ascomycota</taxon>
        <taxon>Pezizomycotina</taxon>
        <taxon>Sordariomycetes</taxon>
        <taxon>Hypocreomycetidae</taxon>
        <taxon>Hypocreales</taxon>
        <taxon>Nectriaceae</taxon>
        <taxon>Fusarium</taxon>
        <taxon>Fusarium lateritium species complex</taxon>
    </lineage>
</organism>
<reference evidence="1" key="2">
    <citation type="submission" date="2020-05" db="EMBL/GenBank/DDBJ databases">
        <authorList>
            <person name="Kim H.-S."/>
            <person name="Proctor R.H."/>
            <person name="Brown D.W."/>
        </authorList>
    </citation>
    <scope>NUCLEOTIDE SEQUENCE</scope>
    <source>
        <strain evidence="1">NRRL 20472</strain>
    </source>
</reference>
<dbReference type="EMBL" id="JABEXW010001219">
    <property type="protein sequence ID" value="KAF4945702.1"/>
    <property type="molecule type" value="Genomic_DNA"/>
</dbReference>
<dbReference type="AlphaFoldDB" id="A0A8H4SUB5"/>
<gene>
    <name evidence="1" type="ORF">FSARC_14383</name>
</gene>
<comment type="caution">
    <text evidence="1">The sequence shown here is derived from an EMBL/GenBank/DDBJ whole genome shotgun (WGS) entry which is preliminary data.</text>
</comment>
<evidence type="ECO:0000313" key="2">
    <source>
        <dbReference type="Proteomes" id="UP000622797"/>
    </source>
</evidence>
<name>A0A8H4SUB5_9HYPO</name>
<reference evidence="1" key="1">
    <citation type="journal article" date="2020" name="BMC Genomics">
        <title>Correction to: Identification and distribution of gene clusters required for synthesis of sphingolipid metabolism inhibitors in diverse species of the filamentous fungus Fusarium.</title>
        <authorList>
            <person name="Kim H.S."/>
            <person name="Lohmar J.M."/>
            <person name="Busman M."/>
            <person name="Brown D.W."/>
            <person name="Naumann T.A."/>
            <person name="Divon H.H."/>
            <person name="Lysoe E."/>
            <person name="Uhlig S."/>
            <person name="Proctor R.H."/>
        </authorList>
    </citation>
    <scope>NUCLEOTIDE SEQUENCE</scope>
    <source>
        <strain evidence="1">NRRL 20472</strain>
    </source>
</reference>
<dbReference type="Proteomes" id="UP000622797">
    <property type="component" value="Unassembled WGS sequence"/>
</dbReference>